<dbReference type="InterPro" id="IPR000857">
    <property type="entry name" value="MyTH4_dom"/>
</dbReference>
<evidence type="ECO:0000256" key="2">
    <source>
        <dbReference type="ARBA" id="ARBA00022840"/>
    </source>
</evidence>
<dbReference type="InterPro" id="IPR027417">
    <property type="entry name" value="P-loop_NTPase"/>
</dbReference>
<protein>
    <submittedName>
        <fullName evidence="10">Myosin head protein</fullName>
    </submittedName>
</protein>
<evidence type="ECO:0000259" key="9">
    <source>
        <dbReference type="PROSITE" id="PS51456"/>
    </source>
</evidence>
<dbReference type="eggNOG" id="KOG4229">
    <property type="taxonomic scope" value="Eukaryota"/>
</dbReference>
<dbReference type="InterPro" id="IPR001609">
    <property type="entry name" value="Myosin_head_motor_dom-like"/>
</dbReference>
<dbReference type="GO" id="GO:0000146">
    <property type="term" value="F:microfilament motor activity"/>
    <property type="evidence" value="ECO:0007669"/>
    <property type="project" value="TreeGrafter"/>
</dbReference>
<dbReference type="PROSITE" id="PS51456">
    <property type="entry name" value="MYOSIN_MOTOR"/>
    <property type="match status" value="1"/>
</dbReference>
<dbReference type="InParanoid" id="I7M6B1"/>
<evidence type="ECO:0000256" key="4">
    <source>
        <dbReference type="ARBA" id="ARBA00023175"/>
    </source>
</evidence>
<dbReference type="Gene3D" id="1.20.58.530">
    <property type="match status" value="1"/>
</dbReference>
<dbReference type="GO" id="GO:0051015">
    <property type="term" value="F:actin filament binding"/>
    <property type="evidence" value="ECO:0007669"/>
    <property type="project" value="TreeGrafter"/>
</dbReference>
<evidence type="ECO:0000259" key="8">
    <source>
        <dbReference type="PROSITE" id="PS51016"/>
    </source>
</evidence>
<evidence type="ECO:0000256" key="3">
    <source>
        <dbReference type="ARBA" id="ARBA00023123"/>
    </source>
</evidence>
<evidence type="ECO:0000256" key="5">
    <source>
        <dbReference type="ARBA" id="ARBA00023203"/>
    </source>
</evidence>
<dbReference type="PRINTS" id="PR00193">
    <property type="entry name" value="MYOSINHEAVY"/>
</dbReference>
<keyword evidence="4 6" id="KW-0505">Motor protein</keyword>
<dbReference type="Gene3D" id="1.20.120.720">
    <property type="entry name" value="Myosin VI head, motor domain, U50 subdomain"/>
    <property type="match status" value="1"/>
</dbReference>
<dbReference type="SUPFAM" id="SSF52540">
    <property type="entry name" value="P-loop containing nucleoside triphosphate hydrolases"/>
    <property type="match status" value="1"/>
</dbReference>
<dbReference type="GeneID" id="7839392"/>
<keyword evidence="2 6" id="KW-0067">ATP-binding</keyword>
<keyword evidence="11" id="KW-1185">Reference proteome</keyword>
<dbReference type="GO" id="GO:0005524">
    <property type="term" value="F:ATP binding"/>
    <property type="evidence" value="ECO:0007669"/>
    <property type="project" value="UniProtKB-UniRule"/>
</dbReference>
<organism evidence="10 11">
    <name type="scientific">Tetrahymena thermophila (strain SB210)</name>
    <dbReference type="NCBI Taxonomy" id="312017"/>
    <lineage>
        <taxon>Eukaryota</taxon>
        <taxon>Sar</taxon>
        <taxon>Alveolata</taxon>
        <taxon>Ciliophora</taxon>
        <taxon>Intramacronucleata</taxon>
        <taxon>Oligohymenophorea</taxon>
        <taxon>Hymenostomatida</taxon>
        <taxon>Tetrahymenina</taxon>
        <taxon>Tetrahymenidae</taxon>
        <taxon>Tetrahymena</taxon>
    </lineage>
</organism>
<keyword evidence="5 6" id="KW-0009">Actin-binding</keyword>
<name>I7M6B1_TETTS</name>
<dbReference type="GO" id="GO:0007015">
    <property type="term" value="P:actin filament organization"/>
    <property type="evidence" value="ECO:0007669"/>
    <property type="project" value="TreeGrafter"/>
</dbReference>
<dbReference type="GO" id="GO:0005737">
    <property type="term" value="C:cytoplasm"/>
    <property type="evidence" value="ECO:0007669"/>
    <property type="project" value="TreeGrafter"/>
</dbReference>
<feature type="domain" description="Myosin motor" evidence="9">
    <location>
        <begin position="73"/>
        <end position="786"/>
    </location>
</feature>
<feature type="binding site" evidence="6">
    <location>
        <begin position="175"/>
        <end position="182"/>
    </location>
    <ligand>
        <name>ATP</name>
        <dbReference type="ChEBI" id="CHEBI:30616"/>
    </ligand>
</feature>
<feature type="compositionally biased region" description="Low complexity" evidence="7">
    <location>
        <begin position="918"/>
        <end position="933"/>
    </location>
</feature>
<sequence>MNENQWMISQAPCWFKLSDKKEEKKLFYKGRIKESTANSDQVLVCYEKDESNQGEVMISKQNIFQRDENQQNQLFEDMVNMATLNESELIINIQNRYSQDLIFTYIGPTLIVMNPYKKLDEQFSPKVIQSIKDNLNQQKQLFSLSQQSPHIYAIAALSFKNLFQNNKKQAIVISGESGAGKTENAKYAMKFLTQLSNNQEQSSNIQKSVISIEDRILSCNPLLEAFGNAKTVRNDNSSRFGKYVKILVNKQQRIIGAFITKYLLEKSRVIHLSEGERNYHIFYHLLIGGDKNIIQQVSLSGKKVEDFVYLNQSSCRNLENMNDQEMFQGILDSLRKMNFSDNLELSIFKLLSAILYLGNIEFDDKEYDVNTPCKVQNEDMLQIVATLLSTDSNQLKESFIKKARQTPGSIIYSPVTKNECINNKNTLSKALYDKLFSWLVGKLNDGIIPEGQDLQNLKNSDILNIGLLDIFGFENFELNSFEQMCINYTNEYLQQLYIAYVFKNEEKIFIEDGLSKYLSNLSYQDNQAILDLFDTNSGIFALLNESCLLKNSTDTTFLTKIKEQNQNNKKLIFPKLIKCTFTICHTQSNVEYNVEGFREKNMDELNQEIQNCILNSKNQDILEIFSFEEQSSQDKSMNSQQGKFVSNNAKNKYLCSKFKQQMTELMGELNSSDVHFVRCIKPNEEKKKDHLIQGYVMQQIRYLGVLESIEVRKHTYPVRKTYQAFFIQYRVCSDVLEFSKRTDYQKLCQEILIECFKSVSDKQVLYGQSRIYLKQEFEIQLEKLKQNCIKKKQTAATISIQKIFRRLQLEKKQRKSIQIIRSIFKQVLLNHLYKGFEKIKSKAKEQTFIKFYKKIDYFFKVNKAISFYAIKEFYLKVKAVEEIERKKSIYRQQEDIKLKQQSQQNLTNSTDQSSKRLSQTQNNSNNLQSNSMNHNIILSDQYDKNFSTNMSNSAYFTSQVEPNGAVIDSNKFYYQDNQQNLYVTNQNVDINNYNTKNIQDWNQFAFQDPDQFGDNTIFIPRPTEEENQNAEKLAKLLSSNSPETIEEIDEKADDCYFKLEDIEVDQYHEIKKFDMIAFYKQHLNIRKNYFGVKKDEKEILSYQKKCLSKGTLIQVNDEEKKAAISHFQFLLELMKLEKYDDSKLVSIHIQDLNLVSLKKSTQFYNEVTTQIIKQLNKNKKESESYLILQYLKVFLYCFTPDDDFLKALMHFLIFYLYENQWKDNMKIKNYILYIIPSIIRKIDQENPRKQLFTLLIPQYEINALILQNKLCLPIAFCTGISIQVCADSWDTVEQLKQKIMKQVQINTDRIKPNYLQLFELQFIEENKTIEKMLLPDQYIWDILYLQNQKQIQKVQSMKEKGNYNQQMQQKESEQYIISIFMIKVLFPFTLYPDDIAGISLQFSQVFFDIYVGKQIIDEVEKIIQLSALLKIINNCHSDQETMNSLPLIMQQESRQEVIGPINKEYERIKGLFNVLQAKYMYLMIAKDNKYYLGLQIEVKYIPPEIEIQDYQCKLKTESENEFNCSYVEVILVLKPTYFFIVTSESKKIIIEYSYQDIERWGRSKYDLQDHILIQTKGGIKHLIQSKYSAQILFYFQESKNLMQQAYNNIIDDENEENRLANNQLIQQFLEYYQNNNEQENQQ</sequence>
<dbReference type="SMART" id="SM00242">
    <property type="entry name" value="MYSc"/>
    <property type="match status" value="1"/>
</dbReference>
<dbReference type="STRING" id="312017.I7M6B1"/>
<feature type="region of interest" description="Actin-binding" evidence="6">
    <location>
        <begin position="662"/>
        <end position="684"/>
    </location>
</feature>
<evidence type="ECO:0000256" key="1">
    <source>
        <dbReference type="ARBA" id="ARBA00022741"/>
    </source>
</evidence>
<dbReference type="FunFam" id="1.10.10.820:FF:000001">
    <property type="entry name" value="Myosin heavy chain"/>
    <property type="match status" value="1"/>
</dbReference>
<gene>
    <name evidence="10" type="ORF">TTHERM_00600780</name>
</gene>
<feature type="domain" description="MyTH4" evidence="8">
    <location>
        <begin position="1102"/>
        <end position="1265"/>
    </location>
</feature>
<dbReference type="PANTHER" id="PTHR13140">
    <property type="entry name" value="MYOSIN"/>
    <property type="match status" value="1"/>
</dbReference>
<proteinExistence type="inferred from homology"/>
<dbReference type="PANTHER" id="PTHR13140:SF706">
    <property type="entry name" value="DILUTE CLASS UNCONVENTIONAL MYOSIN, ISOFORM C"/>
    <property type="match status" value="1"/>
</dbReference>
<dbReference type="OrthoDB" id="312459at2759"/>
<dbReference type="KEGG" id="tet:TTHERM_00600780"/>
<dbReference type="Pfam" id="PF00784">
    <property type="entry name" value="MyTH4"/>
    <property type="match status" value="1"/>
</dbReference>
<dbReference type="Pfam" id="PF00063">
    <property type="entry name" value="Myosin_head"/>
    <property type="match status" value="1"/>
</dbReference>
<dbReference type="Gene3D" id="1.10.10.820">
    <property type="match status" value="1"/>
</dbReference>
<evidence type="ECO:0000313" key="10">
    <source>
        <dbReference type="EMBL" id="EAR84886.2"/>
    </source>
</evidence>
<dbReference type="PROSITE" id="PS51016">
    <property type="entry name" value="MYTH4"/>
    <property type="match status" value="1"/>
</dbReference>
<reference evidence="11" key="1">
    <citation type="journal article" date="2006" name="PLoS Biol.">
        <title>Macronuclear genome sequence of the ciliate Tetrahymena thermophila, a model eukaryote.</title>
        <authorList>
            <person name="Eisen J.A."/>
            <person name="Coyne R.S."/>
            <person name="Wu M."/>
            <person name="Wu D."/>
            <person name="Thiagarajan M."/>
            <person name="Wortman J.R."/>
            <person name="Badger J.H."/>
            <person name="Ren Q."/>
            <person name="Amedeo P."/>
            <person name="Jones K.M."/>
            <person name="Tallon L.J."/>
            <person name="Delcher A.L."/>
            <person name="Salzberg S.L."/>
            <person name="Silva J.C."/>
            <person name="Haas B.J."/>
            <person name="Majoros W.H."/>
            <person name="Farzad M."/>
            <person name="Carlton J.M."/>
            <person name="Smith R.K. Jr."/>
            <person name="Garg J."/>
            <person name="Pearlman R.E."/>
            <person name="Karrer K.M."/>
            <person name="Sun L."/>
            <person name="Manning G."/>
            <person name="Elde N.C."/>
            <person name="Turkewitz A.P."/>
            <person name="Asai D.J."/>
            <person name="Wilkes D.E."/>
            <person name="Wang Y."/>
            <person name="Cai H."/>
            <person name="Collins K."/>
            <person name="Stewart B.A."/>
            <person name="Lee S.R."/>
            <person name="Wilamowska K."/>
            <person name="Weinberg Z."/>
            <person name="Ruzzo W.L."/>
            <person name="Wloga D."/>
            <person name="Gaertig J."/>
            <person name="Frankel J."/>
            <person name="Tsao C.-C."/>
            <person name="Gorovsky M.A."/>
            <person name="Keeling P.J."/>
            <person name="Waller R.F."/>
            <person name="Patron N.J."/>
            <person name="Cherry J.M."/>
            <person name="Stover N.A."/>
            <person name="Krieger C.J."/>
            <person name="del Toro C."/>
            <person name="Ryder H.F."/>
            <person name="Williamson S.C."/>
            <person name="Barbeau R.A."/>
            <person name="Hamilton E.P."/>
            <person name="Orias E."/>
        </authorList>
    </citation>
    <scope>NUCLEOTIDE SEQUENCE [LARGE SCALE GENOMIC DNA]</scope>
    <source>
        <strain evidence="11">SB210</strain>
    </source>
</reference>
<feature type="compositionally biased region" description="Polar residues" evidence="7">
    <location>
        <begin position="900"/>
        <end position="917"/>
    </location>
</feature>
<dbReference type="Gene3D" id="3.40.850.10">
    <property type="entry name" value="Kinesin motor domain"/>
    <property type="match status" value="1"/>
</dbReference>
<dbReference type="GO" id="GO:0016459">
    <property type="term" value="C:myosin complex"/>
    <property type="evidence" value="ECO:0007669"/>
    <property type="project" value="UniProtKB-KW"/>
</dbReference>
<dbReference type="FunCoup" id="I7M6B1">
    <property type="interactions" value="9"/>
</dbReference>
<feature type="region of interest" description="Disordered" evidence="7">
    <location>
        <begin position="900"/>
        <end position="933"/>
    </location>
</feature>
<dbReference type="CDD" id="cd14907">
    <property type="entry name" value="MYSc_Myo46"/>
    <property type="match status" value="1"/>
</dbReference>
<dbReference type="SMR" id="I7M6B1"/>
<evidence type="ECO:0000256" key="7">
    <source>
        <dbReference type="SAM" id="MobiDB-lite"/>
    </source>
</evidence>
<dbReference type="RefSeq" id="XP_001032549.2">
    <property type="nucleotide sequence ID" value="XM_001032549.2"/>
</dbReference>
<dbReference type="GO" id="GO:0016020">
    <property type="term" value="C:membrane"/>
    <property type="evidence" value="ECO:0007669"/>
    <property type="project" value="TreeGrafter"/>
</dbReference>
<evidence type="ECO:0000256" key="6">
    <source>
        <dbReference type="PROSITE-ProRule" id="PRU00782"/>
    </source>
</evidence>
<keyword evidence="1 6" id="KW-0547">Nucleotide-binding</keyword>
<evidence type="ECO:0000313" key="11">
    <source>
        <dbReference type="Proteomes" id="UP000009168"/>
    </source>
</evidence>
<keyword evidence="3 6" id="KW-0518">Myosin</keyword>
<dbReference type="InterPro" id="IPR036961">
    <property type="entry name" value="Kinesin_motor_dom_sf"/>
</dbReference>
<comment type="similarity">
    <text evidence="6">Belongs to the TRAFAC class myosin-kinesin ATPase superfamily. Myosin family.</text>
</comment>
<accession>I7M6B1</accession>
<dbReference type="Gene3D" id="6.20.240.20">
    <property type="match status" value="1"/>
</dbReference>
<dbReference type="EMBL" id="GG662620">
    <property type="protein sequence ID" value="EAR84886.2"/>
    <property type="molecule type" value="Genomic_DNA"/>
</dbReference>
<dbReference type="Proteomes" id="UP000009168">
    <property type="component" value="Unassembled WGS sequence"/>
</dbReference>